<keyword evidence="3" id="KW-0309">Germination</keyword>
<dbReference type="PANTHER" id="PTHR35789">
    <property type="entry name" value="SPORE GERMINATION PROTEIN B3"/>
    <property type="match status" value="1"/>
</dbReference>
<accession>A0A4Y3PPS9</accession>
<proteinExistence type="inferred from homology"/>
<gene>
    <name evidence="10" type="primary">gerKC_2</name>
    <name evidence="10" type="ORF">BPA01_44850</name>
</gene>
<evidence type="ECO:0000256" key="4">
    <source>
        <dbReference type="ARBA" id="ARBA00022729"/>
    </source>
</evidence>
<dbReference type="InterPro" id="IPR057336">
    <property type="entry name" value="GerAC_N"/>
</dbReference>
<keyword evidence="6" id="KW-0564">Palmitate</keyword>
<dbReference type="Pfam" id="PF05504">
    <property type="entry name" value="Spore_GerAC"/>
    <property type="match status" value="1"/>
</dbReference>
<dbReference type="GO" id="GO:0016020">
    <property type="term" value="C:membrane"/>
    <property type="evidence" value="ECO:0007669"/>
    <property type="project" value="UniProtKB-SubCell"/>
</dbReference>
<sequence length="389" mass="43803">MKKRLALVLWLCCACLGGCWDRVEINDVALVTAVAMDFVSDRAVELSVQVFVPRSLSGGDGGANEAMTLIRSAEGVNIADAMSKVQLKIPRKVFWGHCKVYIYGQELARHGLEEYIDYYARHPEPRNRAFMYVSKGKASELLKIMPPLERYSAEVVRKLSELEVGLAVTLLDLQKMFANPTNAAALPMIDMMKPPKKERPQATNPYLFGTAVFKNGKMIGALSDRTTQGVLWLRDEVSSTTVTIKIKDERGFVSLNPIREKTKLTPLIENGKWKMLVDIETEGDIVQNGTKLTLNTPEQIARAEEGMREDIQTRIRLALSQVQKEFKADIVNFGREFHRKYPKEFAAVRENWDQVFSELEVETKIKAFIRRPGLISVPGGLPEAEVQTN</sequence>
<dbReference type="Gene3D" id="3.30.300.210">
    <property type="entry name" value="Nutrient germinant receptor protein C, domain 3"/>
    <property type="match status" value="1"/>
</dbReference>
<dbReference type="InterPro" id="IPR046953">
    <property type="entry name" value="Spore_GerAC-like_C"/>
</dbReference>
<name>A0A4Y3PPS9_BREPA</name>
<dbReference type="Gene3D" id="6.20.190.10">
    <property type="entry name" value="Nutrient germinant receptor protein C, domain 1"/>
    <property type="match status" value="1"/>
</dbReference>
<evidence type="ECO:0000313" key="11">
    <source>
        <dbReference type="Proteomes" id="UP000316882"/>
    </source>
</evidence>
<dbReference type="NCBIfam" id="TIGR02887">
    <property type="entry name" value="spore_ger_x_C"/>
    <property type="match status" value="1"/>
</dbReference>
<evidence type="ECO:0000256" key="7">
    <source>
        <dbReference type="ARBA" id="ARBA00023288"/>
    </source>
</evidence>
<comment type="similarity">
    <text evidence="2">Belongs to the GerABKC lipoprotein family.</text>
</comment>
<evidence type="ECO:0000256" key="6">
    <source>
        <dbReference type="ARBA" id="ARBA00023139"/>
    </source>
</evidence>
<keyword evidence="7" id="KW-0449">Lipoprotein</keyword>
<reference evidence="10 11" key="1">
    <citation type="submission" date="2019-06" db="EMBL/GenBank/DDBJ databases">
        <title>Whole genome shotgun sequence of Brevibacillus parabrevis NBRC 12334.</title>
        <authorList>
            <person name="Hosoyama A."/>
            <person name="Uohara A."/>
            <person name="Ohji S."/>
            <person name="Ichikawa N."/>
        </authorList>
    </citation>
    <scope>NUCLEOTIDE SEQUENCE [LARGE SCALE GENOMIC DNA]</scope>
    <source>
        <strain evidence="10 11">NBRC 12334</strain>
    </source>
</reference>
<dbReference type="EMBL" id="BJMH01000030">
    <property type="protein sequence ID" value="GEB34905.1"/>
    <property type="molecule type" value="Genomic_DNA"/>
</dbReference>
<organism evidence="10 11">
    <name type="scientific">Brevibacillus parabrevis</name>
    <dbReference type="NCBI Taxonomy" id="54914"/>
    <lineage>
        <taxon>Bacteria</taxon>
        <taxon>Bacillati</taxon>
        <taxon>Bacillota</taxon>
        <taxon>Bacilli</taxon>
        <taxon>Bacillales</taxon>
        <taxon>Paenibacillaceae</taxon>
        <taxon>Brevibacillus</taxon>
    </lineage>
</organism>
<evidence type="ECO:0000313" key="10">
    <source>
        <dbReference type="EMBL" id="GEB34905.1"/>
    </source>
</evidence>
<dbReference type="RefSeq" id="WP_122966852.1">
    <property type="nucleotide sequence ID" value="NZ_BJMH01000030.1"/>
</dbReference>
<dbReference type="STRING" id="54914.AV540_25510"/>
<dbReference type="Pfam" id="PF25198">
    <property type="entry name" value="Spore_GerAC_N"/>
    <property type="match status" value="1"/>
</dbReference>
<evidence type="ECO:0000256" key="1">
    <source>
        <dbReference type="ARBA" id="ARBA00004635"/>
    </source>
</evidence>
<dbReference type="InterPro" id="IPR008844">
    <property type="entry name" value="Spore_GerAC-like"/>
</dbReference>
<dbReference type="AlphaFoldDB" id="A0A4Y3PPS9"/>
<dbReference type="GO" id="GO:0009847">
    <property type="term" value="P:spore germination"/>
    <property type="evidence" value="ECO:0007669"/>
    <property type="project" value="InterPro"/>
</dbReference>
<comment type="subcellular location">
    <subcellularLocation>
        <location evidence="1">Membrane</location>
        <topology evidence="1">Lipid-anchor</topology>
    </subcellularLocation>
</comment>
<keyword evidence="4" id="KW-0732">Signal</keyword>
<evidence type="ECO:0000256" key="5">
    <source>
        <dbReference type="ARBA" id="ARBA00023136"/>
    </source>
</evidence>
<evidence type="ECO:0000256" key="2">
    <source>
        <dbReference type="ARBA" id="ARBA00007886"/>
    </source>
</evidence>
<keyword evidence="11" id="KW-1185">Reference proteome</keyword>
<dbReference type="InterPro" id="IPR038501">
    <property type="entry name" value="Spore_GerAC_C_sf"/>
</dbReference>
<evidence type="ECO:0000259" key="9">
    <source>
        <dbReference type="Pfam" id="PF25198"/>
    </source>
</evidence>
<dbReference type="Proteomes" id="UP000316882">
    <property type="component" value="Unassembled WGS sequence"/>
</dbReference>
<feature type="domain" description="Spore germination GerAC-like C-terminal" evidence="8">
    <location>
        <begin position="209"/>
        <end position="373"/>
    </location>
</feature>
<dbReference type="PANTHER" id="PTHR35789:SF1">
    <property type="entry name" value="SPORE GERMINATION PROTEIN B3"/>
    <property type="match status" value="1"/>
</dbReference>
<keyword evidence="5" id="KW-0472">Membrane</keyword>
<evidence type="ECO:0000259" key="8">
    <source>
        <dbReference type="Pfam" id="PF05504"/>
    </source>
</evidence>
<comment type="caution">
    <text evidence="10">The sequence shown here is derived from an EMBL/GenBank/DDBJ whole genome shotgun (WGS) entry which is preliminary data.</text>
</comment>
<evidence type="ECO:0000256" key="3">
    <source>
        <dbReference type="ARBA" id="ARBA00022544"/>
    </source>
</evidence>
<feature type="domain" description="Spore germination protein N-terminal" evidence="9">
    <location>
        <begin position="21"/>
        <end position="190"/>
    </location>
</feature>
<protein>
    <submittedName>
        <fullName evidence="10">Spore germination protein KC</fullName>
    </submittedName>
</protein>